<reference evidence="4" key="1">
    <citation type="submission" date="2014-09" db="EMBL/GenBank/DDBJ databases">
        <authorList>
            <person name="Sharma Rahul"/>
            <person name="Thines Marco"/>
        </authorList>
    </citation>
    <scope>NUCLEOTIDE SEQUENCE [LARGE SCALE GENOMIC DNA]</scope>
</reference>
<name>A0A0P1A6T1_PLAHL</name>
<feature type="chain" id="PRO_5006058429" evidence="1">
    <location>
        <begin position="19"/>
        <end position="115"/>
    </location>
</feature>
<dbReference type="GeneID" id="36395391"/>
<organism evidence="3 4">
    <name type="scientific">Plasmopara halstedii</name>
    <name type="common">Downy mildew of sunflower</name>
    <dbReference type="NCBI Taxonomy" id="4781"/>
    <lineage>
        <taxon>Eukaryota</taxon>
        <taxon>Sar</taxon>
        <taxon>Stramenopiles</taxon>
        <taxon>Oomycota</taxon>
        <taxon>Peronosporomycetes</taxon>
        <taxon>Peronosporales</taxon>
        <taxon>Peronosporaceae</taxon>
        <taxon>Plasmopara</taxon>
    </lineage>
</organism>
<keyword evidence="1" id="KW-0732">Signal</keyword>
<evidence type="ECO:0000256" key="1">
    <source>
        <dbReference type="SAM" id="SignalP"/>
    </source>
</evidence>
<dbReference type="SUPFAM" id="SSF100895">
    <property type="entry name" value="Kazal-type serine protease inhibitors"/>
    <property type="match status" value="1"/>
</dbReference>
<dbReference type="AlphaFoldDB" id="A0A0P1A6T1"/>
<feature type="domain" description="Kazal-like" evidence="2">
    <location>
        <begin position="49"/>
        <end position="105"/>
    </location>
</feature>
<dbReference type="Gene3D" id="3.30.60.30">
    <property type="match status" value="1"/>
</dbReference>
<dbReference type="Proteomes" id="UP000054928">
    <property type="component" value="Unassembled WGS sequence"/>
</dbReference>
<keyword evidence="4" id="KW-1185">Reference proteome</keyword>
<proteinExistence type="predicted"/>
<dbReference type="EMBL" id="CCYD01000109">
    <property type="protein sequence ID" value="CEG36014.1"/>
    <property type="molecule type" value="Genomic_DNA"/>
</dbReference>
<dbReference type="Pfam" id="PF00050">
    <property type="entry name" value="Kazal_1"/>
    <property type="match status" value="1"/>
</dbReference>
<dbReference type="PROSITE" id="PS51465">
    <property type="entry name" value="KAZAL_2"/>
    <property type="match status" value="1"/>
</dbReference>
<dbReference type="InterPro" id="IPR036058">
    <property type="entry name" value="Kazal_dom_sf"/>
</dbReference>
<sequence length="115" mass="13365">MICFLVVIMALTCSFLSAEVLDRDKMLDVMAKVHGNHDYSIRNDDLEEATEELKCYGHFTRDYDPVCGSNGKIYSNLSMFTYRQCMMKIQENIEIQVKEMKYCKDAQVEDMTHVS</sequence>
<evidence type="ECO:0000259" key="2">
    <source>
        <dbReference type="PROSITE" id="PS51465"/>
    </source>
</evidence>
<accession>A0A0P1A6T1</accession>
<feature type="signal peptide" evidence="1">
    <location>
        <begin position="1"/>
        <end position="18"/>
    </location>
</feature>
<evidence type="ECO:0000313" key="4">
    <source>
        <dbReference type="Proteomes" id="UP000054928"/>
    </source>
</evidence>
<dbReference type="OMA" id="ERKCYGE"/>
<dbReference type="OrthoDB" id="126772at2759"/>
<protein>
    <submittedName>
        <fullName evidence="3">Protease inhibitor protein</fullName>
    </submittedName>
</protein>
<dbReference type="InterPro" id="IPR002350">
    <property type="entry name" value="Kazal_dom"/>
</dbReference>
<evidence type="ECO:0000313" key="3">
    <source>
        <dbReference type="EMBL" id="CEG36014.1"/>
    </source>
</evidence>
<dbReference type="RefSeq" id="XP_024572383.1">
    <property type="nucleotide sequence ID" value="XM_024730581.1"/>
</dbReference>